<dbReference type="PRINTS" id="PR00368">
    <property type="entry name" value="FADPNR"/>
</dbReference>
<gene>
    <name evidence="10" type="ORF">MSL71_51120</name>
</gene>
<name>A0A4U8YYU9_9BACT</name>
<evidence type="ECO:0000313" key="11">
    <source>
        <dbReference type="Proteomes" id="UP000507962"/>
    </source>
</evidence>
<comment type="catalytic activity">
    <reaction evidence="7">
        <text>a quinone + NADH + H(+) = a quinol + NAD(+)</text>
        <dbReference type="Rhea" id="RHEA:46160"/>
        <dbReference type="ChEBI" id="CHEBI:15378"/>
        <dbReference type="ChEBI" id="CHEBI:24646"/>
        <dbReference type="ChEBI" id="CHEBI:57540"/>
        <dbReference type="ChEBI" id="CHEBI:57945"/>
        <dbReference type="ChEBI" id="CHEBI:132124"/>
        <dbReference type="EC" id="1.6.5.9"/>
    </reaction>
</comment>
<dbReference type="GO" id="GO:0050136">
    <property type="term" value="F:NADH dehydrogenase (quinone) (non-electrogenic) activity"/>
    <property type="evidence" value="ECO:0007669"/>
    <property type="project" value="UniProtKB-EC"/>
</dbReference>
<sequence length="442" mass="48377">MTKEVIIVGGGFAGLKAAKVLGNKEGIQVTLIDKANHHLFQPLLYQVATAGLSQSDIAMPIRSILSEFKNIKVLQGEVSGVDFDGRTVMTDFGRLSYDHLILACGVRHCYFGKETWEPHAPGLKTLEQALEIRRRILSAFEVAERAEDEAVRRRALTFVVVGGGPTGVELAGAIGEMTRYTLGRDFRNIDPKLTRIILVEAGDRILSSFPKKQSSRATRDLENLGVQVWTKSPVSGIRETSIEVGSEKIETMTVLWAAGITATDLNRGLGVETGVQGRIVVDACLNVPGRRDVFVAGDQAAFTDPSGKVLPCLSPVAIQQGQCIAENILRDQAGEAMEPFDYVDKGQMATIGRSRAIVDFGFFRLQGFMAWLTWLLVHIYFISGFNNRLSIFLKWCLSYLTNKKGARIISGATWRFFDTLPKSNPGDASGAPSTSTSFKKAE</sequence>
<keyword evidence="8" id="KW-0812">Transmembrane</keyword>
<dbReference type="AlphaFoldDB" id="A0A4U8YYU9"/>
<dbReference type="PANTHER" id="PTHR43706:SF47">
    <property type="entry name" value="EXTERNAL NADH-UBIQUINONE OXIDOREDUCTASE 1, MITOCHONDRIAL-RELATED"/>
    <property type="match status" value="1"/>
</dbReference>
<dbReference type="Proteomes" id="UP000507962">
    <property type="component" value="Unassembled WGS sequence"/>
</dbReference>
<dbReference type="Pfam" id="PF07992">
    <property type="entry name" value="Pyr_redox_2"/>
    <property type="match status" value="1"/>
</dbReference>
<feature type="domain" description="FAD/NAD(P)-binding" evidence="9">
    <location>
        <begin position="4"/>
        <end position="321"/>
    </location>
</feature>
<dbReference type="EC" id="1.6.5.9" evidence="2"/>
<keyword evidence="5" id="KW-0560">Oxidoreductase</keyword>
<keyword evidence="11" id="KW-1185">Reference proteome</keyword>
<dbReference type="PRINTS" id="PR00411">
    <property type="entry name" value="PNDRDTASEI"/>
</dbReference>
<keyword evidence="3" id="KW-0285">Flavoprotein</keyword>
<evidence type="ECO:0000256" key="5">
    <source>
        <dbReference type="ARBA" id="ARBA00023002"/>
    </source>
</evidence>
<dbReference type="InterPro" id="IPR023753">
    <property type="entry name" value="FAD/NAD-binding_dom"/>
</dbReference>
<dbReference type="InterPro" id="IPR045024">
    <property type="entry name" value="NDH-2"/>
</dbReference>
<keyword evidence="6" id="KW-0520">NAD</keyword>
<dbReference type="RefSeq" id="WP_180147174.1">
    <property type="nucleotide sequence ID" value="NZ_CAADHO010000017.1"/>
</dbReference>
<feature type="transmembrane region" description="Helical" evidence="8">
    <location>
        <begin position="368"/>
        <end position="385"/>
    </location>
</feature>
<evidence type="ECO:0000259" key="9">
    <source>
        <dbReference type="Pfam" id="PF07992"/>
    </source>
</evidence>
<evidence type="ECO:0000256" key="8">
    <source>
        <dbReference type="SAM" id="Phobius"/>
    </source>
</evidence>
<reference evidence="10 11" key="1">
    <citation type="submission" date="2019-03" db="EMBL/GenBank/DDBJ databases">
        <authorList>
            <person name="Nijsse B."/>
        </authorList>
    </citation>
    <scope>NUCLEOTIDE SEQUENCE [LARGE SCALE GENOMIC DNA]</scope>
    <source>
        <strain evidence="10">Desulfoluna butyratoxydans MSL71</strain>
    </source>
</reference>
<proteinExistence type="inferred from homology"/>
<keyword evidence="4" id="KW-0274">FAD</keyword>
<dbReference type="PANTHER" id="PTHR43706">
    <property type="entry name" value="NADH DEHYDROGENASE"/>
    <property type="match status" value="1"/>
</dbReference>
<dbReference type="EMBL" id="CAADHO010000017">
    <property type="protein sequence ID" value="VFQ47412.1"/>
    <property type="molecule type" value="Genomic_DNA"/>
</dbReference>
<accession>A0A4U8YYU9</accession>
<organism evidence="10 11">
    <name type="scientific">Desulfoluna butyratoxydans</name>
    <dbReference type="NCBI Taxonomy" id="231438"/>
    <lineage>
        <taxon>Bacteria</taxon>
        <taxon>Pseudomonadati</taxon>
        <taxon>Thermodesulfobacteriota</taxon>
        <taxon>Desulfobacteria</taxon>
        <taxon>Desulfobacterales</taxon>
        <taxon>Desulfolunaceae</taxon>
        <taxon>Desulfoluna</taxon>
    </lineage>
</organism>
<evidence type="ECO:0000256" key="7">
    <source>
        <dbReference type="ARBA" id="ARBA00047599"/>
    </source>
</evidence>
<evidence type="ECO:0000256" key="1">
    <source>
        <dbReference type="ARBA" id="ARBA00005272"/>
    </source>
</evidence>
<evidence type="ECO:0000256" key="2">
    <source>
        <dbReference type="ARBA" id="ARBA00012637"/>
    </source>
</evidence>
<evidence type="ECO:0000256" key="3">
    <source>
        <dbReference type="ARBA" id="ARBA00022630"/>
    </source>
</evidence>
<dbReference type="Gene3D" id="3.50.50.100">
    <property type="match status" value="1"/>
</dbReference>
<keyword evidence="8" id="KW-0472">Membrane</keyword>
<evidence type="ECO:0000313" key="10">
    <source>
        <dbReference type="EMBL" id="VFQ47412.1"/>
    </source>
</evidence>
<dbReference type="SUPFAM" id="SSF51905">
    <property type="entry name" value="FAD/NAD(P)-binding domain"/>
    <property type="match status" value="2"/>
</dbReference>
<evidence type="ECO:0000256" key="4">
    <source>
        <dbReference type="ARBA" id="ARBA00022827"/>
    </source>
</evidence>
<comment type="similarity">
    <text evidence="1">Belongs to the NADH dehydrogenase family.</text>
</comment>
<keyword evidence="8" id="KW-1133">Transmembrane helix</keyword>
<dbReference type="InterPro" id="IPR036188">
    <property type="entry name" value="FAD/NAD-bd_sf"/>
</dbReference>
<evidence type="ECO:0000256" key="6">
    <source>
        <dbReference type="ARBA" id="ARBA00023027"/>
    </source>
</evidence>
<protein>
    <recommendedName>
        <fullName evidence="2">NADH:ubiquinone reductase (non-electrogenic)</fullName>
        <ecNumber evidence="2">1.6.5.9</ecNumber>
    </recommendedName>
</protein>